<name>A0ABM4A536_ZIZJJ</name>
<reference evidence="2" key="1">
    <citation type="submission" date="2025-08" db="UniProtKB">
        <authorList>
            <consortium name="RefSeq"/>
        </authorList>
    </citation>
    <scope>IDENTIFICATION</scope>
    <source>
        <tissue evidence="2">Seedling</tissue>
    </source>
</reference>
<organism evidence="1 2">
    <name type="scientific">Ziziphus jujuba</name>
    <name type="common">Chinese jujube</name>
    <name type="synonym">Ziziphus sativa</name>
    <dbReference type="NCBI Taxonomy" id="326968"/>
    <lineage>
        <taxon>Eukaryota</taxon>
        <taxon>Viridiplantae</taxon>
        <taxon>Streptophyta</taxon>
        <taxon>Embryophyta</taxon>
        <taxon>Tracheophyta</taxon>
        <taxon>Spermatophyta</taxon>
        <taxon>Magnoliopsida</taxon>
        <taxon>eudicotyledons</taxon>
        <taxon>Gunneridae</taxon>
        <taxon>Pentapetalae</taxon>
        <taxon>rosids</taxon>
        <taxon>fabids</taxon>
        <taxon>Rosales</taxon>
        <taxon>Rhamnaceae</taxon>
        <taxon>Paliureae</taxon>
        <taxon>Ziziphus</taxon>
    </lineage>
</organism>
<sequence length="237" mass="27687">MTREEVKHVRNIAYVVVNAEGKLENVVRLVESIIDAEKAKFRQKGAVIYLFGRQMANTSQNSILANVNHVEKPEKFNSAEFKRWQQKMLFYLTTLNLAKFFNKKAPILNKNETDRTTVAAVDTWKREDFLCKNYILNGLDDTLYNVYSPIETSKEVWKCLDKKYKTADASMKKFVVGRFLDFKMPDSKTVMNQVQQLQLILHELHAEKMTLSESFQVAAVIEKLPPSWKYFKNYLKQ</sequence>
<evidence type="ECO:0000313" key="1">
    <source>
        <dbReference type="Proteomes" id="UP001652623"/>
    </source>
</evidence>
<evidence type="ECO:0000313" key="2">
    <source>
        <dbReference type="RefSeq" id="XP_060671846.1"/>
    </source>
</evidence>
<dbReference type="PANTHER" id="PTHR47592:SF27">
    <property type="entry name" value="OS08G0421700 PROTEIN"/>
    <property type="match status" value="1"/>
</dbReference>
<dbReference type="Pfam" id="PF14223">
    <property type="entry name" value="Retrotran_gag_2"/>
    <property type="match status" value="1"/>
</dbReference>
<dbReference type="PANTHER" id="PTHR47592">
    <property type="entry name" value="PBF68 PROTEIN"/>
    <property type="match status" value="1"/>
</dbReference>
<protein>
    <submittedName>
        <fullName evidence="2">Uncharacterized protein LOC132803270</fullName>
    </submittedName>
</protein>
<dbReference type="Proteomes" id="UP001652623">
    <property type="component" value="Chromosome 3"/>
</dbReference>
<proteinExistence type="predicted"/>
<accession>A0ABM4A536</accession>
<dbReference type="RefSeq" id="XP_060671846.1">
    <property type="nucleotide sequence ID" value="XM_060815863.1"/>
</dbReference>
<gene>
    <name evidence="2" type="primary">LOC132803270</name>
</gene>
<dbReference type="GeneID" id="132803270"/>
<keyword evidence="1" id="KW-1185">Reference proteome</keyword>